<keyword evidence="1" id="KW-0472">Membrane</keyword>
<evidence type="ECO:0000256" key="1">
    <source>
        <dbReference type="SAM" id="Phobius"/>
    </source>
</evidence>
<feature type="transmembrane region" description="Helical" evidence="1">
    <location>
        <begin position="6"/>
        <end position="28"/>
    </location>
</feature>
<dbReference type="EMBL" id="GBRH01193852">
    <property type="protein sequence ID" value="JAE04044.1"/>
    <property type="molecule type" value="Transcribed_RNA"/>
</dbReference>
<dbReference type="AlphaFoldDB" id="A0A0A9EYI9"/>
<accession>A0A0A9EYI9</accession>
<reference evidence="2" key="1">
    <citation type="submission" date="2014-09" db="EMBL/GenBank/DDBJ databases">
        <authorList>
            <person name="Magalhaes I.L.F."/>
            <person name="Oliveira U."/>
            <person name="Santos F.R."/>
            <person name="Vidigal T.H.D.A."/>
            <person name="Brescovit A.D."/>
            <person name="Santos A.J."/>
        </authorList>
    </citation>
    <scope>NUCLEOTIDE SEQUENCE</scope>
    <source>
        <tissue evidence="2">Shoot tissue taken approximately 20 cm above the soil surface</tissue>
    </source>
</reference>
<sequence>MPDHCGVVGFVLSMELLAWFYTELLLYLHFRLFKPSLQPFRHCDMNVRRF</sequence>
<evidence type="ECO:0000313" key="2">
    <source>
        <dbReference type="EMBL" id="JAE04044.1"/>
    </source>
</evidence>
<protein>
    <submittedName>
        <fullName evidence="2">Uncharacterized protein</fullName>
    </submittedName>
</protein>
<proteinExistence type="predicted"/>
<keyword evidence="1" id="KW-1133">Transmembrane helix</keyword>
<reference evidence="2" key="2">
    <citation type="journal article" date="2015" name="Data Brief">
        <title>Shoot transcriptome of the giant reed, Arundo donax.</title>
        <authorList>
            <person name="Barrero R.A."/>
            <person name="Guerrero F.D."/>
            <person name="Moolhuijzen P."/>
            <person name="Goolsby J.A."/>
            <person name="Tidwell J."/>
            <person name="Bellgard S.E."/>
            <person name="Bellgard M.I."/>
        </authorList>
    </citation>
    <scope>NUCLEOTIDE SEQUENCE</scope>
    <source>
        <tissue evidence="2">Shoot tissue taken approximately 20 cm above the soil surface</tissue>
    </source>
</reference>
<name>A0A0A9EYI9_ARUDO</name>
<organism evidence="2">
    <name type="scientific">Arundo donax</name>
    <name type="common">Giant reed</name>
    <name type="synonym">Donax arundinaceus</name>
    <dbReference type="NCBI Taxonomy" id="35708"/>
    <lineage>
        <taxon>Eukaryota</taxon>
        <taxon>Viridiplantae</taxon>
        <taxon>Streptophyta</taxon>
        <taxon>Embryophyta</taxon>
        <taxon>Tracheophyta</taxon>
        <taxon>Spermatophyta</taxon>
        <taxon>Magnoliopsida</taxon>
        <taxon>Liliopsida</taxon>
        <taxon>Poales</taxon>
        <taxon>Poaceae</taxon>
        <taxon>PACMAD clade</taxon>
        <taxon>Arundinoideae</taxon>
        <taxon>Arundineae</taxon>
        <taxon>Arundo</taxon>
    </lineage>
</organism>
<keyword evidence="1" id="KW-0812">Transmembrane</keyword>